<gene>
    <name evidence="12" type="primary">msi278</name>
</gene>
<dbReference type="SUPFAM" id="SSF47323">
    <property type="entry name" value="Anticodon-binding domain of a subclass of class I aminoacyl-tRNA synthetases"/>
    <property type="match status" value="1"/>
</dbReference>
<proteinExistence type="inferred from homology"/>
<dbReference type="Pfam" id="PF07883">
    <property type="entry name" value="Cupin_2"/>
    <property type="match status" value="1"/>
</dbReference>
<keyword evidence="5 9" id="KW-0067">ATP-binding</keyword>
<dbReference type="GO" id="GO:0005829">
    <property type="term" value="C:cytosol"/>
    <property type="evidence" value="ECO:0007669"/>
    <property type="project" value="TreeGrafter"/>
</dbReference>
<dbReference type="Gene3D" id="3.40.50.620">
    <property type="entry name" value="HUPs"/>
    <property type="match status" value="1"/>
</dbReference>
<keyword evidence="4 9" id="KW-0547">Nucleotide-binding</keyword>
<sequence>MLLRRQPKRPLFRQLRFVMRKSTFSRTQLSRVFGIDMAALGTGSAGTGFSFGKVAPGVTSEPHRHDEIEAFVVLSGAGKVRTDLGEISVKAGDVVLFHPFEAHVLHNDGDEELNFVDVYWRDGKAALEAAAQVATPRGPIFVFSTPPTPNGDLHLGHLSGPYFGADVYTRFLRMKGVEAYHLTGSDDYQSYVATRADADQSTPAKVARNYADEIRATLALLDCEVHSFLPTLGDSAYAEFQAACFRSLLSSTAVDLRRSPALFDAVTGDYLYEPDVIGLCPYCGSSAGGNICEECGAPNLCHDLGAVRSRHSAEAPVVGSVRRPELALERCYDTIDRHLRASGAPVRIMDLFARLRQRGDFSVPITHPSDWGLPAEGLPGQVIWVWPEMAFGFLYNIQALATSLGRDWNAALPSKDWQIVHFFGFDNSFYHALLYPALYAEVFSHWTPRIRYHVNEFYLLDGQKFSTSRGHAVWGKEVLGPKTVDVVRLHLGLTRPEGERTNFTLDALRRTKNEVFQGIWLNWLDALHREIKQDFGGCVPDAGDWAPADRAFFARIEIHRAAMERAYSDDGFSVRRAAAQACDFVSDCVVYRQAQDYEAARRLYPARTRTSLALQTTAAAILAQTLAPLMPRFASTLARAIDGVSTETWPTSVRRLAPGTTFDLGPVLGFYARAELPVLHEEEA</sequence>
<evidence type="ECO:0000256" key="6">
    <source>
        <dbReference type="ARBA" id="ARBA00022917"/>
    </source>
</evidence>
<evidence type="ECO:0008006" key="13">
    <source>
        <dbReference type="Google" id="ProtNLM"/>
    </source>
</evidence>
<evidence type="ECO:0000256" key="2">
    <source>
        <dbReference type="ARBA" id="ARBA00022490"/>
    </source>
</evidence>
<dbReference type="InterPro" id="IPR014710">
    <property type="entry name" value="RmlC-like_jellyroll"/>
</dbReference>
<evidence type="ECO:0000256" key="9">
    <source>
        <dbReference type="RuleBase" id="RU363039"/>
    </source>
</evidence>
<comment type="catalytic activity">
    <reaction evidence="8">
        <text>tRNA(Met) + L-methionine + ATP = L-methionyl-tRNA(Met) + AMP + diphosphate</text>
        <dbReference type="Rhea" id="RHEA:13481"/>
        <dbReference type="Rhea" id="RHEA-COMP:9667"/>
        <dbReference type="Rhea" id="RHEA-COMP:9698"/>
        <dbReference type="ChEBI" id="CHEBI:30616"/>
        <dbReference type="ChEBI" id="CHEBI:33019"/>
        <dbReference type="ChEBI" id="CHEBI:57844"/>
        <dbReference type="ChEBI" id="CHEBI:78442"/>
        <dbReference type="ChEBI" id="CHEBI:78530"/>
        <dbReference type="ChEBI" id="CHEBI:456215"/>
        <dbReference type="EC" id="6.1.1.10"/>
    </reaction>
</comment>
<evidence type="ECO:0000256" key="7">
    <source>
        <dbReference type="ARBA" id="ARBA00023146"/>
    </source>
</evidence>
<dbReference type="PANTHER" id="PTHR45765:SF1">
    <property type="entry name" value="METHIONINE--TRNA LIGASE, CYTOPLASMIC"/>
    <property type="match status" value="1"/>
</dbReference>
<dbReference type="InterPro" id="IPR014729">
    <property type="entry name" value="Rossmann-like_a/b/a_fold"/>
</dbReference>
<dbReference type="InterPro" id="IPR001412">
    <property type="entry name" value="aa-tRNA-synth_I_CS"/>
</dbReference>
<evidence type="ECO:0000259" key="10">
    <source>
        <dbReference type="Pfam" id="PF07883"/>
    </source>
</evidence>
<dbReference type="PANTHER" id="PTHR45765">
    <property type="entry name" value="METHIONINE--TRNA LIGASE"/>
    <property type="match status" value="1"/>
</dbReference>
<keyword evidence="7 9" id="KW-0030">Aminoacyl-tRNA synthetase</keyword>
<organism evidence="12">
    <name type="scientific">Rhizobium loti</name>
    <name type="common">Mesorhizobium loti</name>
    <dbReference type="NCBI Taxonomy" id="381"/>
    <lineage>
        <taxon>Bacteria</taxon>
        <taxon>Pseudomonadati</taxon>
        <taxon>Pseudomonadota</taxon>
        <taxon>Alphaproteobacteria</taxon>
        <taxon>Hyphomicrobiales</taxon>
        <taxon>Phyllobacteriaceae</taxon>
        <taxon>Mesorhizobium</taxon>
    </lineage>
</organism>
<evidence type="ECO:0000256" key="3">
    <source>
        <dbReference type="ARBA" id="ARBA00022598"/>
    </source>
</evidence>
<comment type="similarity">
    <text evidence="1">Belongs to the class-I aminoacyl-tRNA synthetase family. MetG type 1 subfamily.</text>
</comment>
<dbReference type="InterPro" id="IPR013096">
    <property type="entry name" value="Cupin_2"/>
</dbReference>
<feature type="domain" description="Methionyl/Leucyl tRNA synthetase" evidence="11">
    <location>
        <begin position="145"/>
        <end position="523"/>
    </location>
</feature>
<evidence type="ECO:0000256" key="1">
    <source>
        <dbReference type="ARBA" id="ARBA00008258"/>
    </source>
</evidence>
<dbReference type="CDD" id="cd06988">
    <property type="entry name" value="cupin_DddK"/>
    <property type="match status" value="1"/>
</dbReference>
<protein>
    <recommendedName>
        <fullName evidence="13">Methionine--tRNA ligase</fullName>
    </recommendedName>
</protein>
<dbReference type="SUPFAM" id="SSF52374">
    <property type="entry name" value="Nucleotidylyl transferase"/>
    <property type="match status" value="1"/>
</dbReference>
<accession>Q8KGM6</accession>
<dbReference type="SUPFAM" id="SSF51182">
    <property type="entry name" value="RmlC-like cupins"/>
    <property type="match status" value="1"/>
</dbReference>
<dbReference type="InterPro" id="IPR011051">
    <property type="entry name" value="RmlC_Cupin_sf"/>
</dbReference>
<dbReference type="Pfam" id="PF09334">
    <property type="entry name" value="tRNA-synt_1g"/>
    <property type="match status" value="1"/>
</dbReference>
<evidence type="ECO:0000256" key="4">
    <source>
        <dbReference type="ARBA" id="ARBA00022741"/>
    </source>
</evidence>
<evidence type="ECO:0000256" key="5">
    <source>
        <dbReference type="ARBA" id="ARBA00022840"/>
    </source>
</evidence>
<dbReference type="Gene3D" id="1.10.730.10">
    <property type="entry name" value="Isoleucyl-tRNA Synthetase, Domain 1"/>
    <property type="match status" value="1"/>
</dbReference>
<keyword evidence="3 9" id="KW-0436">Ligase</keyword>
<dbReference type="GO" id="GO:0004825">
    <property type="term" value="F:methionine-tRNA ligase activity"/>
    <property type="evidence" value="ECO:0007669"/>
    <property type="project" value="UniProtKB-EC"/>
</dbReference>
<evidence type="ECO:0000259" key="11">
    <source>
        <dbReference type="Pfam" id="PF09334"/>
    </source>
</evidence>
<dbReference type="InterPro" id="IPR015413">
    <property type="entry name" value="Methionyl/Leucyl_tRNA_Synth"/>
</dbReference>
<dbReference type="EMBL" id="AL672114">
    <property type="protein sequence ID" value="CAD31310.1"/>
    <property type="molecule type" value="Genomic_DNA"/>
</dbReference>
<name>Q8KGM6_RHILI</name>
<keyword evidence="6 9" id="KW-0648">Protein biosynthesis</keyword>
<dbReference type="GO" id="GO:0005524">
    <property type="term" value="F:ATP binding"/>
    <property type="evidence" value="ECO:0007669"/>
    <property type="project" value="UniProtKB-KW"/>
</dbReference>
<dbReference type="PROSITE" id="PS00178">
    <property type="entry name" value="AA_TRNA_LIGASE_I"/>
    <property type="match status" value="1"/>
</dbReference>
<evidence type="ECO:0000256" key="8">
    <source>
        <dbReference type="ARBA" id="ARBA00047364"/>
    </source>
</evidence>
<dbReference type="AlphaFoldDB" id="Q8KGM6"/>
<dbReference type="InterPro" id="IPR009080">
    <property type="entry name" value="tRNAsynth_Ia_anticodon-bd"/>
</dbReference>
<evidence type="ECO:0000313" key="12">
    <source>
        <dbReference type="EMBL" id="CAD31310.1"/>
    </source>
</evidence>
<dbReference type="InterPro" id="IPR023458">
    <property type="entry name" value="Met-tRNA_ligase_1"/>
</dbReference>
<reference evidence="12" key="1">
    <citation type="journal article" date="2002" name="J. Bacteriol.">
        <title>Comparative sequence analysis of the symbiosis island of Mesorhizobium loti strain R7A.</title>
        <authorList>
            <person name="Sullivan J.T."/>
            <person name="Trzebiatowski J.R."/>
            <person name="Cruickshank R.W."/>
            <person name="Gouzy J."/>
            <person name="Brown S.D."/>
            <person name="Elliot R.M."/>
            <person name="Fleetwood D.J."/>
            <person name="McCallum N.G."/>
            <person name="Rossbach U."/>
            <person name="Stuart G.S."/>
            <person name="Weaver J.E."/>
            <person name="Webby R.J."/>
            <person name="de Bruijn F.J."/>
            <person name="Ronson C.W."/>
        </authorList>
    </citation>
    <scope>NUCLEOTIDE SEQUENCE</scope>
    <source>
        <strain evidence="12">R7A</strain>
    </source>
</reference>
<dbReference type="Gene3D" id="2.60.120.10">
    <property type="entry name" value="Jelly Rolls"/>
    <property type="match status" value="1"/>
</dbReference>
<keyword evidence="2" id="KW-0963">Cytoplasm</keyword>
<feature type="domain" description="Cupin type-2" evidence="10">
    <location>
        <begin position="53"/>
        <end position="119"/>
    </location>
</feature>
<dbReference type="GO" id="GO:0006431">
    <property type="term" value="P:methionyl-tRNA aminoacylation"/>
    <property type="evidence" value="ECO:0007669"/>
    <property type="project" value="TreeGrafter"/>
</dbReference>
<dbReference type="Gene3D" id="2.20.28.20">
    <property type="entry name" value="Methionyl-tRNA synthetase, Zn-domain"/>
    <property type="match status" value="1"/>
</dbReference>
<dbReference type="InterPro" id="IPR029038">
    <property type="entry name" value="MetRS_Zn"/>
</dbReference>